<dbReference type="EC" id="3.2.1.23" evidence="4"/>
<protein>
    <recommendedName>
        <fullName evidence="4">Beta-galactosidase</fullName>
        <ecNumber evidence="4">3.2.1.23</ecNumber>
    </recommendedName>
</protein>
<name>A0AAV8XP10_9CUCU</name>
<dbReference type="EMBL" id="JAPWTK010000439">
    <property type="protein sequence ID" value="KAJ8940329.1"/>
    <property type="molecule type" value="Genomic_DNA"/>
</dbReference>
<dbReference type="PROSITE" id="PS01182">
    <property type="entry name" value="GLYCOSYL_HYDROL_F35"/>
    <property type="match status" value="1"/>
</dbReference>
<dbReference type="InterPro" id="IPR017853">
    <property type="entry name" value="GH"/>
</dbReference>
<keyword evidence="2 4" id="KW-0378">Hydrolase</keyword>
<comment type="catalytic activity">
    <reaction evidence="4">
        <text>Hydrolysis of terminal non-reducing beta-D-galactose residues in beta-D-galactosides.</text>
        <dbReference type="EC" id="3.2.1.23"/>
    </reaction>
</comment>
<evidence type="ECO:0000256" key="2">
    <source>
        <dbReference type="ARBA" id="ARBA00022801"/>
    </source>
</evidence>
<feature type="domain" description="Glycoside hydrolase 35 catalytic" evidence="6">
    <location>
        <begin position="710"/>
        <end position="1034"/>
    </location>
</feature>
<accession>A0AAV8XP10</accession>
<dbReference type="Pfam" id="PF21467">
    <property type="entry name" value="BetaGal_gal-bd"/>
    <property type="match status" value="2"/>
</dbReference>
<comment type="caution">
    <text evidence="9">The sequence shown here is derived from an EMBL/GenBank/DDBJ whole genome shotgun (WGS) entry which is preliminary data.</text>
</comment>
<dbReference type="FunFam" id="3.20.20.80:FF:000115">
    <property type="entry name" value="Beta-galactosidase"/>
    <property type="match status" value="2"/>
</dbReference>
<keyword evidence="10" id="KW-1185">Reference proteome</keyword>
<dbReference type="GO" id="GO:0005975">
    <property type="term" value="P:carbohydrate metabolic process"/>
    <property type="evidence" value="ECO:0007669"/>
    <property type="project" value="InterPro"/>
</dbReference>
<feature type="domain" description="Beta-galactosidase galactose-binding" evidence="8">
    <location>
        <begin position="1234"/>
        <end position="1294"/>
    </location>
</feature>
<evidence type="ECO:0000259" key="8">
    <source>
        <dbReference type="Pfam" id="PF21467"/>
    </source>
</evidence>
<evidence type="ECO:0000256" key="1">
    <source>
        <dbReference type="ARBA" id="ARBA00009809"/>
    </source>
</evidence>
<reference evidence="9" key="1">
    <citation type="journal article" date="2023" name="Insect Mol. Biol.">
        <title>Genome sequencing provides insights into the evolution of gene families encoding plant cell wall-degrading enzymes in longhorned beetles.</title>
        <authorList>
            <person name="Shin N.R."/>
            <person name="Okamura Y."/>
            <person name="Kirsch R."/>
            <person name="Pauchet Y."/>
        </authorList>
    </citation>
    <scope>NUCLEOTIDE SEQUENCE</scope>
    <source>
        <strain evidence="9">AMC_N1</strain>
    </source>
</reference>
<dbReference type="Gene3D" id="2.60.120.260">
    <property type="entry name" value="Galactose-binding domain-like"/>
    <property type="match status" value="4"/>
</dbReference>
<feature type="domain" description="Beta-galactosidase 1-like first all-beta" evidence="7">
    <location>
        <begin position="413"/>
        <end position="532"/>
    </location>
</feature>
<evidence type="ECO:0000313" key="10">
    <source>
        <dbReference type="Proteomes" id="UP001162162"/>
    </source>
</evidence>
<evidence type="ECO:0000259" key="6">
    <source>
        <dbReference type="Pfam" id="PF01301"/>
    </source>
</evidence>
<evidence type="ECO:0000256" key="3">
    <source>
        <dbReference type="ARBA" id="ARBA00023295"/>
    </source>
</evidence>
<keyword evidence="3 4" id="KW-0326">Glycosidase</keyword>
<evidence type="ECO:0000259" key="7">
    <source>
        <dbReference type="Pfam" id="PF21317"/>
    </source>
</evidence>
<dbReference type="InterPro" id="IPR008979">
    <property type="entry name" value="Galactose-bd-like_sf"/>
</dbReference>
<dbReference type="InterPro" id="IPR048913">
    <property type="entry name" value="BetaGal_gal-bd"/>
</dbReference>
<evidence type="ECO:0000313" key="9">
    <source>
        <dbReference type="EMBL" id="KAJ8940329.1"/>
    </source>
</evidence>
<dbReference type="SUPFAM" id="SSF51445">
    <property type="entry name" value="(Trans)glycosidases"/>
    <property type="match status" value="2"/>
</dbReference>
<dbReference type="Pfam" id="PF01301">
    <property type="entry name" value="Glyco_hydro_35"/>
    <property type="match status" value="2"/>
</dbReference>
<dbReference type="GO" id="GO:0004565">
    <property type="term" value="F:beta-galactosidase activity"/>
    <property type="evidence" value="ECO:0007669"/>
    <property type="project" value="UniProtKB-EC"/>
</dbReference>
<sequence length="1321" mass="149312">MALAASTFYEYFTEGGITAGLSDSQPYFTLNDKNITLYSGAFHYFRVPRAYWRDRLKKMRAAGLNTVETYVPWNLHEYQSGVYDFGDGGSDMEDFLNVEEFLKTAQEEDLFALVRPGPYICAEWEFGGLPSWILRNTSSVRNSKDDNYLSIVKRYFGVLLPILAALQFQKGGPIIGLQIENEYGNTGESDTDYLVALQQMYIDNGITELLYTSDPPSANGKGAVPGVLQTANYNSNPQWQLDKLNSLQSNKPTMTMEYWTGWFDHWTEDHHTVSTSNFKGLLEQILDYPSSVNMYTFVGSTNFGFLNGASSLYSGMDNHGLQPVTNSYDYDAPLTEYGDYTEKYDAVKEVIAARNTIPVSNPDPPASPELVAYESIRVDQVTELAALIDNSQLILTSEDVIPMEMLPINDNSGQSFGYVVYRKTGLDIPANAVLKIGGYVRDTVLVLINGNLVSGILKEKSDLDNFGFWKVQDSTLTLTDTDMIGATLDLVVENCGRNNYGSLDQFRQFKGLTDPVYINDEQLSSWQIVPLQFKRSDNLNLKSLSSWRSRAVVQGPALYKATLTIDSDPKDTFVDLRDWTKGIVIVNGYVLGRHFFLGPQQTLYLPASPFLQKGDNEIIIFEHYAGAENIKFVERPVFVFHPHLPFGSARRDTMTLTRGLSRQLRFFAVLLLCLRCSSGGSSPKEELPTLYEYYVGDEITSGLSDDQPYFTLNNKNITLYSGAFHYFRVPRAYWRDRLRKIRAAGLNTVETYVPWNLHEPKEGQFDFGGGGSAMEDFLHLFEFLTTAQEEDLFVVLRPGPFICAEWEFGGLPSWLLRETSSVRTSKDDKYIYYVRRYFSILLSIMAPYQFQNNGPIIGFQIENEYANTGENDTAYLVQLQQMFLDNGIVELLYTSDSPRYEGVGAIPGVLQTANLDTNVKELLDKLNTLQTNKPTMVMEYWTGSYDYWTEDHNGVDVDDFQSNLVDILDYPASVNLYMFIGGTNYRYLNGANTLYSGTNNSGYEPITSSYDYDAPITEYGNYTEKYNVVKELIAARNPVKTKLPDPPETVAAVTYPSIALENMMTLATIYNNMDDRYQIDSIIPMELLPTKDNSGQSFGYILYRKTGLYLAANAVLKISGYVRDTVMVLLDDISISPSPTEASDLDGFGFWRLENSTIALTSSELQNVTLELLVENFGRNNYGALPQFRQFKGLTDPVYIDDQEVTDWEAVPMEFNGERLYGWLDGAENRTNVPAAYRGSLLIYEDEPQDTFLDMREWTKGIVMVNGFIIGRYFFLGPQQTLYLPAPLMVRGTNDVIIFEHYNAPENITFSDKPIFEGPSH</sequence>
<proteinExistence type="inferred from homology"/>
<dbReference type="InterPro" id="IPR048912">
    <property type="entry name" value="BetaGal1-like_ABD1"/>
</dbReference>
<dbReference type="Proteomes" id="UP001162162">
    <property type="component" value="Unassembled WGS sequence"/>
</dbReference>
<evidence type="ECO:0000256" key="4">
    <source>
        <dbReference type="RuleBase" id="RU000675"/>
    </source>
</evidence>
<evidence type="ECO:0000256" key="5">
    <source>
        <dbReference type="RuleBase" id="RU003679"/>
    </source>
</evidence>
<feature type="domain" description="Glycoside hydrolase 35 catalytic" evidence="6">
    <location>
        <begin position="28"/>
        <end position="352"/>
    </location>
</feature>
<organism evidence="9 10">
    <name type="scientific">Aromia moschata</name>
    <dbReference type="NCBI Taxonomy" id="1265417"/>
    <lineage>
        <taxon>Eukaryota</taxon>
        <taxon>Metazoa</taxon>
        <taxon>Ecdysozoa</taxon>
        <taxon>Arthropoda</taxon>
        <taxon>Hexapoda</taxon>
        <taxon>Insecta</taxon>
        <taxon>Pterygota</taxon>
        <taxon>Neoptera</taxon>
        <taxon>Endopterygota</taxon>
        <taxon>Coleoptera</taxon>
        <taxon>Polyphaga</taxon>
        <taxon>Cucujiformia</taxon>
        <taxon>Chrysomeloidea</taxon>
        <taxon>Cerambycidae</taxon>
        <taxon>Cerambycinae</taxon>
        <taxon>Callichromatini</taxon>
        <taxon>Aromia</taxon>
    </lineage>
</organism>
<comment type="similarity">
    <text evidence="1 5">Belongs to the glycosyl hydrolase 35 family.</text>
</comment>
<dbReference type="InterPro" id="IPR031330">
    <property type="entry name" value="Gly_Hdrlase_35_cat"/>
</dbReference>
<dbReference type="FunFam" id="2.60.120.260:FF:000049">
    <property type="entry name" value="Beta-galactosidase"/>
    <property type="match status" value="2"/>
</dbReference>
<dbReference type="PANTHER" id="PTHR23421">
    <property type="entry name" value="BETA-GALACTOSIDASE RELATED"/>
    <property type="match status" value="1"/>
</dbReference>
<gene>
    <name evidence="9" type="ORF">NQ318_014405</name>
</gene>
<dbReference type="Gene3D" id="3.20.20.80">
    <property type="entry name" value="Glycosidases"/>
    <property type="match status" value="2"/>
</dbReference>
<dbReference type="PRINTS" id="PR00742">
    <property type="entry name" value="GLHYDRLASE35"/>
</dbReference>
<feature type="domain" description="Beta-galactosidase 1-like first all-beta" evidence="7">
    <location>
        <begin position="1095"/>
        <end position="1213"/>
    </location>
</feature>
<feature type="domain" description="Beta-galactosidase galactose-binding" evidence="8">
    <location>
        <begin position="556"/>
        <end position="616"/>
    </location>
</feature>
<dbReference type="Pfam" id="PF21317">
    <property type="entry name" value="BetaGal_ABD_1"/>
    <property type="match status" value="2"/>
</dbReference>
<dbReference type="SUPFAM" id="SSF49785">
    <property type="entry name" value="Galactose-binding domain-like"/>
    <property type="match status" value="2"/>
</dbReference>
<dbReference type="InterPro" id="IPR001944">
    <property type="entry name" value="Glycoside_Hdrlase_35"/>
</dbReference>
<dbReference type="InterPro" id="IPR019801">
    <property type="entry name" value="Glyco_hydro_35_CS"/>
</dbReference>